<sequence length="315" mass="33733">MQEEPSAWRGRIPADIDRPEPLLFNLTARQCLIIAPALAAAWIAYLLLRDMVPLWVLALGLAPLLGAVIAIALAERDGRGLEKVLASAWVWKRSPQHLVPAPSGELPALPRWAPRFRQPRLAPLRLPASAITPSGVIDLQGRCAAVIACTTLPFQLASGREQDQVVAAFAGVLDSLTEPVQILVQRRRADLSGLVAMVRANADHLPHPALADAAAAHADFLDEIAATHELSHQQVLVVVTATGTARRTGGALRRRTEDVADRLAALGIRTQVLDGEAVEQALRASMTAPGTHLTDPENGADSCDGDLDTTDERED</sequence>
<dbReference type="EMBL" id="JACHDO010000001">
    <property type="protein sequence ID" value="MBB5492286.1"/>
    <property type="molecule type" value="Genomic_DNA"/>
</dbReference>
<evidence type="ECO:0000256" key="1">
    <source>
        <dbReference type="SAM" id="MobiDB-lite"/>
    </source>
</evidence>
<feature type="transmembrane region" description="Helical" evidence="2">
    <location>
        <begin position="54"/>
        <end position="74"/>
    </location>
</feature>
<dbReference type="Pfam" id="PF12666">
    <property type="entry name" value="PrgI"/>
    <property type="match status" value="1"/>
</dbReference>
<reference evidence="3 4" key="1">
    <citation type="submission" date="2020-08" db="EMBL/GenBank/DDBJ databases">
        <title>Sequencing the genomes of 1000 actinobacteria strains.</title>
        <authorList>
            <person name="Klenk H.-P."/>
        </authorList>
    </citation>
    <scope>NUCLEOTIDE SEQUENCE [LARGE SCALE GENOMIC DNA]</scope>
    <source>
        <strain evidence="3 4">DSM 44598</strain>
    </source>
</reference>
<dbReference type="Proteomes" id="UP000579647">
    <property type="component" value="Unassembled WGS sequence"/>
</dbReference>
<dbReference type="RefSeq" id="WP_184365781.1">
    <property type="nucleotide sequence ID" value="NZ_BAAAKM010000123.1"/>
</dbReference>
<dbReference type="AlphaFoldDB" id="A0A840WKW7"/>
<evidence type="ECO:0000256" key="2">
    <source>
        <dbReference type="SAM" id="Phobius"/>
    </source>
</evidence>
<feature type="compositionally biased region" description="Acidic residues" evidence="1">
    <location>
        <begin position="303"/>
        <end position="315"/>
    </location>
</feature>
<evidence type="ECO:0008006" key="5">
    <source>
        <dbReference type="Google" id="ProtNLM"/>
    </source>
</evidence>
<keyword evidence="2" id="KW-1133">Transmembrane helix</keyword>
<gene>
    <name evidence="3" type="ORF">HNR07_003423</name>
</gene>
<keyword evidence="2" id="KW-0472">Membrane</keyword>
<organism evidence="3 4">
    <name type="scientific">Nocardiopsis metallicus</name>
    <dbReference type="NCBI Taxonomy" id="179819"/>
    <lineage>
        <taxon>Bacteria</taxon>
        <taxon>Bacillati</taxon>
        <taxon>Actinomycetota</taxon>
        <taxon>Actinomycetes</taxon>
        <taxon>Streptosporangiales</taxon>
        <taxon>Nocardiopsidaceae</taxon>
        <taxon>Nocardiopsis</taxon>
    </lineage>
</organism>
<feature type="region of interest" description="Disordered" evidence="1">
    <location>
        <begin position="288"/>
        <end position="315"/>
    </location>
</feature>
<dbReference type="InterPro" id="IPR024414">
    <property type="entry name" value="Uncharacterised_PrgI"/>
</dbReference>
<comment type="caution">
    <text evidence="3">The sequence shown here is derived from an EMBL/GenBank/DDBJ whole genome shotgun (WGS) entry which is preliminary data.</text>
</comment>
<evidence type="ECO:0000313" key="4">
    <source>
        <dbReference type="Proteomes" id="UP000579647"/>
    </source>
</evidence>
<protein>
    <recommendedName>
        <fullName evidence="5">PrgI family protein</fullName>
    </recommendedName>
</protein>
<evidence type="ECO:0000313" key="3">
    <source>
        <dbReference type="EMBL" id="MBB5492286.1"/>
    </source>
</evidence>
<name>A0A840WKW7_9ACTN</name>
<feature type="transmembrane region" description="Helical" evidence="2">
    <location>
        <begin position="31"/>
        <end position="48"/>
    </location>
</feature>
<keyword evidence="4" id="KW-1185">Reference proteome</keyword>
<accession>A0A840WKW7</accession>
<proteinExistence type="predicted"/>
<keyword evidence="2" id="KW-0812">Transmembrane</keyword>